<feature type="region of interest" description="Disordered" evidence="2">
    <location>
        <begin position="175"/>
        <end position="204"/>
    </location>
</feature>
<sequence length="517" mass="54280">MSLGNTSCVALVGLNGHRVDVQADLGGGLPGMTLLGLPDASLQEARDRVRSAARNAGVPLSPRRLIINLVPAALPKRGPSFDLAILIAALAADSVLRVPPGVVFLGELSLDGSLRPLAGILPSVLAAQRQGFRRCVVPAANLEEAGLVPGVEVRGYEHVSDLLLELGVPREKLRWPPVQPRREPDNATGVDAARGDGDRLDGKDLSEVVGQPVGRYALEVAAAGGHHVLLTGPPGAGKTMLAERLPGLLPLLGDEDSVEATCVRSLGGIPVTGLVRRAPFESPHHTVSTAALVGGGSGVPRPGAASLAHAGVLFLDEAPEFASRTLDALREPLESGMLTLHRAAGTARYPARFQLVMAANPCPCGKRSRECECPAIVRRRYWARLSGPLMDRVDLRINVPEVEVAAMVRMQGGESSAQVRERVQAARARQARRWAKHGVALNARIPGAVLRSAELGLKGAARSHLETVAKELALTGRGVDRVLRIAWTLADLGGKERPDATHVQGAADLRGTPAAAA</sequence>
<dbReference type="InterPro" id="IPR027417">
    <property type="entry name" value="P-loop_NTPase"/>
</dbReference>
<evidence type="ECO:0000313" key="5">
    <source>
        <dbReference type="Proteomes" id="UP000273119"/>
    </source>
</evidence>
<feature type="domain" description="AAA+ ATPase" evidence="3">
    <location>
        <begin position="224"/>
        <end position="403"/>
    </location>
</feature>
<feature type="compositionally biased region" description="Basic and acidic residues" evidence="2">
    <location>
        <begin position="193"/>
        <end position="204"/>
    </location>
</feature>
<dbReference type="InterPro" id="IPR025158">
    <property type="entry name" value="Mg_chelat-rel_C"/>
</dbReference>
<evidence type="ECO:0000256" key="2">
    <source>
        <dbReference type="SAM" id="MobiDB-lite"/>
    </source>
</evidence>
<dbReference type="RefSeq" id="WP_121485764.1">
    <property type="nucleotide sequence ID" value="NZ_QQXL01000007.1"/>
</dbReference>
<dbReference type="SMART" id="SM00382">
    <property type="entry name" value="AAA"/>
    <property type="match status" value="1"/>
</dbReference>
<dbReference type="SUPFAM" id="SSF54211">
    <property type="entry name" value="Ribosomal protein S5 domain 2-like"/>
    <property type="match status" value="1"/>
</dbReference>
<dbReference type="InterPro" id="IPR000523">
    <property type="entry name" value="Mg_chelatse_chII-like_cat_dom"/>
</dbReference>
<evidence type="ECO:0000256" key="1">
    <source>
        <dbReference type="ARBA" id="ARBA00006354"/>
    </source>
</evidence>
<dbReference type="InterPro" id="IPR004482">
    <property type="entry name" value="Mg_chelat-rel"/>
</dbReference>
<dbReference type="InterPro" id="IPR020568">
    <property type="entry name" value="Ribosomal_Su5_D2-typ_SF"/>
</dbReference>
<dbReference type="NCBIfam" id="TIGR00368">
    <property type="entry name" value="YifB family Mg chelatase-like AAA ATPase"/>
    <property type="match status" value="1"/>
</dbReference>
<gene>
    <name evidence="4" type="ORF">DWQ67_11495</name>
</gene>
<feature type="region of interest" description="Disordered" evidence="2">
    <location>
        <begin position="496"/>
        <end position="517"/>
    </location>
</feature>
<dbReference type="Pfam" id="PF13335">
    <property type="entry name" value="Mg_chelatase_C"/>
    <property type="match status" value="1"/>
</dbReference>
<dbReference type="Gene3D" id="3.40.50.300">
    <property type="entry name" value="P-loop containing nucleotide triphosphate hydrolases"/>
    <property type="match status" value="1"/>
</dbReference>
<accession>A0A496PGV8</accession>
<keyword evidence="5" id="KW-1185">Reference proteome</keyword>
<dbReference type="Proteomes" id="UP000273119">
    <property type="component" value="Unassembled WGS sequence"/>
</dbReference>
<dbReference type="InterPro" id="IPR045006">
    <property type="entry name" value="CHLI-like"/>
</dbReference>
<proteinExistence type="inferred from homology"/>
<evidence type="ECO:0000313" key="4">
    <source>
        <dbReference type="EMBL" id="RKW69718.1"/>
    </source>
</evidence>
<keyword evidence="4" id="KW-0547">Nucleotide-binding</keyword>
<feature type="compositionally biased region" description="Basic and acidic residues" evidence="2">
    <location>
        <begin position="175"/>
        <end position="185"/>
    </location>
</feature>
<dbReference type="AlphaFoldDB" id="A0A496PGV8"/>
<dbReference type="PANTHER" id="PTHR32039">
    <property type="entry name" value="MAGNESIUM-CHELATASE SUBUNIT CHLI"/>
    <property type="match status" value="1"/>
</dbReference>
<organism evidence="4 5">
    <name type="scientific">Galactobacter caseinivorans</name>
    <dbReference type="NCBI Taxonomy" id="2676123"/>
    <lineage>
        <taxon>Bacteria</taxon>
        <taxon>Bacillati</taxon>
        <taxon>Actinomycetota</taxon>
        <taxon>Actinomycetes</taxon>
        <taxon>Micrococcales</taxon>
        <taxon>Micrococcaceae</taxon>
        <taxon>Galactobacter</taxon>
    </lineage>
</organism>
<reference evidence="4 5" key="1">
    <citation type="submission" date="2018-07" db="EMBL/GenBank/DDBJ databases">
        <title>Arthrobacter sp. nov., isolated from raw cow's milk with high bacterial count.</title>
        <authorList>
            <person name="Hahne J."/>
            <person name="Isele D."/>
            <person name="Lipski A."/>
        </authorList>
    </citation>
    <scope>NUCLEOTIDE SEQUENCE [LARGE SCALE GENOMIC DNA]</scope>
    <source>
        <strain evidence="4 5">JZ R-183</strain>
    </source>
</reference>
<dbReference type="EMBL" id="QQXL01000007">
    <property type="protein sequence ID" value="RKW69718.1"/>
    <property type="molecule type" value="Genomic_DNA"/>
</dbReference>
<name>A0A496PGV8_9MICC</name>
<dbReference type="PRINTS" id="PR00830">
    <property type="entry name" value="ENDOLAPTASE"/>
</dbReference>
<dbReference type="Pfam" id="PF01078">
    <property type="entry name" value="Mg_chelatase"/>
    <property type="match status" value="1"/>
</dbReference>
<dbReference type="SUPFAM" id="SSF52540">
    <property type="entry name" value="P-loop containing nucleoside triphosphate hydrolases"/>
    <property type="match status" value="1"/>
</dbReference>
<dbReference type="Pfam" id="PF13541">
    <property type="entry name" value="ChlI"/>
    <property type="match status" value="1"/>
</dbReference>
<dbReference type="CDD" id="cd00009">
    <property type="entry name" value="AAA"/>
    <property type="match status" value="1"/>
</dbReference>
<protein>
    <submittedName>
        <fullName evidence="4">ATP-binding protein</fullName>
    </submittedName>
</protein>
<dbReference type="InterPro" id="IPR014721">
    <property type="entry name" value="Ribsml_uS5_D2-typ_fold_subgr"/>
</dbReference>
<keyword evidence="4" id="KW-0067">ATP-binding</keyword>
<evidence type="ECO:0000259" key="3">
    <source>
        <dbReference type="SMART" id="SM00382"/>
    </source>
</evidence>
<comment type="caution">
    <text evidence="4">The sequence shown here is derived from an EMBL/GenBank/DDBJ whole genome shotgun (WGS) entry which is preliminary data.</text>
</comment>
<dbReference type="GO" id="GO:0005524">
    <property type="term" value="F:ATP binding"/>
    <property type="evidence" value="ECO:0007669"/>
    <property type="project" value="UniProtKB-KW"/>
</dbReference>
<dbReference type="Gene3D" id="3.30.230.10">
    <property type="match status" value="1"/>
</dbReference>
<dbReference type="InterPro" id="IPR003593">
    <property type="entry name" value="AAA+_ATPase"/>
</dbReference>
<comment type="similarity">
    <text evidence="1">Belongs to the Mg-chelatase subunits D/I family. ComM subfamily.</text>
</comment>
<dbReference type="PANTHER" id="PTHR32039:SF7">
    <property type="entry name" value="COMPETENCE PROTEIN COMM"/>
    <property type="match status" value="1"/>
</dbReference>